<dbReference type="AlphaFoldDB" id="A0A2M4D0B1"/>
<organism evidence="1">
    <name type="scientific">Anopheles darlingi</name>
    <name type="common">Mosquito</name>
    <dbReference type="NCBI Taxonomy" id="43151"/>
    <lineage>
        <taxon>Eukaryota</taxon>
        <taxon>Metazoa</taxon>
        <taxon>Ecdysozoa</taxon>
        <taxon>Arthropoda</taxon>
        <taxon>Hexapoda</taxon>
        <taxon>Insecta</taxon>
        <taxon>Pterygota</taxon>
        <taxon>Neoptera</taxon>
        <taxon>Endopterygota</taxon>
        <taxon>Diptera</taxon>
        <taxon>Nematocera</taxon>
        <taxon>Culicoidea</taxon>
        <taxon>Culicidae</taxon>
        <taxon>Anophelinae</taxon>
        <taxon>Anopheles</taxon>
    </lineage>
</organism>
<evidence type="ECO:0000313" key="1">
    <source>
        <dbReference type="EMBL" id="MBW71014.1"/>
    </source>
</evidence>
<sequence>MGRAIHGGSVRGGSVGSCSALCCSSFLPFSQASRRCCPEQQNASRCHVKPVVLAKQMETVWPMVLVKMRNGSFRSVICWSRCAGSSPIRLTCSTIRRASSTSSVTCRSSCFRPSISRSSTG</sequence>
<reference evidence="1" key="1">
    <citation type="submission" date="2018-01" db="EMBL/GenBank/DDBJ databases">
        <title>An insight into the sialome of Amazonian anophelines.</title>
        <authorList>
            <person name="Ribeiro J.M."/>
            <person name="Scarpassa V."/>
            <person name="Calvo E."/>
        </authorList>
    </citation>
    <scope>NUCLEOTIDE SEQUENCE</scope>
</reference>
<dbReference type="EMBL" id="GGFL01006836">
    <property type="protein sequence ID" value="MBW71014.1"/>
    <property type="molecule type" value="Transcribed_RNA"/>
</dbReference>
<name>A0A2M4D0B1_ANODA</name>
<proteinExistence type="predicted"/>
<protein>
    <submittedName>
        <fullName evidence="1">Putative secreted protein</fullName>
    </submittedName>
</protein>
<accession>A0A2M4D0B1</accession>